<gene>
    <name evidence="5" type="ORF">M5K25_023368</name>
</gene>
<comment type="similarity">
    <text evidence="1">Belongs to the remorin family.</text>
</comment>
<evidence type="ECO:0000259" key="4">
    <source>
        <dbReference type="Pfam" id="PF03763"/>
    </source>
</evidence>
<comment type="caution">
    <text evidence="5">The sequence shown here is derived from an EMBL/GenBank/DDBJ whole genome shotgun (WGS) entry which is preliminary data.</text>
</comment>
<proteinExistence type="inferred from homology"/>
<organism evidence="5 6">
    <name type="scientific">Dendrobium thyrsiflorum</name>
    <name type="common">Pinecone-like raceme dendrobium</name>
    <name type="synonym">Orchid</name>
    <dbReference type="NCBI Taxonomy" id="117978"/>
    <lineage>
        <taxon>Eukaryota</taxon>
        <taxon>Viridiplantae</taxon>
        <taxon>Streptophyta</taxon>
        <taxon>Embryophyta</taxon>
        <taxon>Tracheophyta</taxon>
        <taxon>Spermatophyta</taxon>
        <taxon>Magnoliopsida</taxon>
        <taxon>Liliopsida</taxon>
        <taxon>Asparagales</taxon>
        <taxon>Orchidaceae</taxon>
        <taxon>Epidendroideae</taxon>
        <taxon>Malaxideae</taxon>
        <taxon>Dendrobiinae</taxon>
        <taxon>Dendrobium</taxon>
    </lineage>
</organism>
<accession>A0ABD0UEP5</accession>
<dbReference type="EMBL" id="JANQDX010000017">
    <property type="protein sequence ID" value="KAL0908857.1"/>
    <property type="molecule type" value="Genomic_DNA"/>
</dbReference>
<name>A0ABD0UEP5_DENTH</name>
<reference evidence="5 6" key="1">
    <citation type="journal article" date="2024" name="Plant Biotechnol. J.">
        <title>Dendrobium thyrsiflorum genome and its molecular insights into genes involved in important horticultural traits.</title>
        <authorList>
            <person name="Chen B."/>
            <person name="Wang J.Y."/>
            <person name="Zheng P.J."/>
            <person name="Li K.L."/>
            <person name="Liang Y.M."/>
            <person name="Chen X.F."/>
            <person name="Zhang C."/>
            <person name="Zhao X."/>
            <person name="He X."/>
            <person name="Zhang G.Q."/>
            <person name="Liu Z.J."/>
            <person name="Xu Q."/>
        </authorList>
    </citation>
    <scope>NUCLEOTIDE SEQUENCE [LARGE SCALE GENOMIC DNA]</scope>
    <source>
        <strain evidence="5">GZMU011</strain>
    </source>
</reference>
<dbReference type="PANTHER" id="PTHR31471:SF3">
    <property type="entry name" value="OS11G0616300 PROTEIN"/>
    <property type="match status" value="1"/>
</dbReference>
<evidence type="ECO:0000256" key="3">
    <source>
        <dbReference type="SAM" id="MobiDB-lite"/>
    </source>
</evidence>
<protein>
    <recommendedName>
        <fullName evidence="4">Remorin C-terminal domain-containing protein</fullName>
    </recommendedName>
</protein>
<sequence>MLKVWNQLGLCSIVHFHRETVEGSCEFVELPCSAVVSSPQGINALILIRGRASTSFCNQRPVLALIPNSGVAVGREQTLGSDFERFEVLGESRASIAPAKGKNTLSGPCCKLHLKETSDFVKAVPAMESKESIELLKNSAEKKEGMNSAWLQRRLETPSTPGRPVFSFSTGYLYRKSFPSKWDNAEKWLMSSSCHESPAHGIRPWECSNSSKPNEAPRQKAQAFEAFAKKQNLTQTHTALHRVSTEALLKDKFTDSAEPVLSNFICPETSKEDFFFKDSHFESAKKIETSVSKLHSRDVGTEITPLCSLNTSSCHTPIKSSSPARHNTPADRSGPLVASSTKINISELNNFNFAKLEFSAQYDSTVYSWNSREEEEEEVSKSLRHCEMNNGRKIIAESRASLWEAEERAKSCIRYQREEAKIQAWVNLQTAKTEEKSKKLEVKIQNMRSNLEEKLMKRMAVVHRRSEEWRAEAQLQHSQQLLKAAEQAQKMRISQQRSYLGDHNASCGCFPIQQ</sequence>
<evidence type="ECO:0000313" key="6">
    <source>
        <dbReference type="Proteomes" id="UP001552299"/>
    </source>
</evidence>
<dbReference type="Pfam" id="PF03763">
    <property type="entry name" value="Remorin_C"/>
    <property type="match status" value="1"/>
</dbReference>
<evidence type="ECO:0000256" key="2">
    <source>
        <dbReference type="SAM" id="Coils"/>
    </source>
</evidence>
<dbReference type="Proteomes" id="UP001552299">
    <property type="component" value="Unassembled WGS sequence"/>
</dbReference>
<keyword evidence="2" id="KW-0175">Coiled coil</keyword>
<dbReference type="InterPro" id="IPR005516">
    <property type="entry name" value="Remorin_C"/>
</dbReference>
<keyword evidence="6" id="KW-1185">Reference proteome</keyword>
<feature type="region of interest" description="Disordered" evidence="3">
    <location>
        <begin position="317"/>
        <end position="336"/>
    </location>
</feature>
<evidence type="ECO:0000313" key="5">
    <source>
        <dbReference type="EMBL" id="KAL0908857.1"/>
    </source>
</evidence>
<feature type="coiled-coil region" evidence="2">
    <location>
        <begin position="430"/>
        <end position="457"/>
    </location>
</feature>
<dbReference type="PANTHER" id="PTHR31471">
    <property type="entry name" value="OS02G0116800 PROTEIN"/>
    <property type="match status" value="1"/>
</dbReference>
<feature type="domain" description="Remorin C-terminal" evidence="4">
    <location>
        <begin position="396"/>
        <end position="493"/>
    </location>
</feature>
<dbReference type="AlphaFoldDB" id="A0ABD0UEP5"/>
<evidence type="ECO:0000256" key="1">
    <source>
        <dbReference type="ARBA" id="ARBA00005711"/>
    </source>
</evidence>